<gene>
    <name evidence="3" type="ORF">J0X12_06070</name>
</gene>
<dbReference type="RefSeq" id="WP_207043295.1">
    <property type="nucleotide sequence ID" value="NZ_JAFLNC010000002.1"/>
</dbReference>
<dbReference type="PANTHER" id="PTHR13078">
    <property type="entry name" value="PEROXISOMAL MULTIFUNCTIONAL ENZYME TYPE 2-RELATED"/>
    <property type="match status" value="1"/>
</dbReference>
<dbReference type="InterPro" id="IPR029069">
    <property type="entry name" value="HotDog_dom_sf"/>
</dbReference>
<feature type="domain" description="MaoC-like" evidence="1">
    <location>
        <begin position="160"/>
        <end position="273"/>
    </location>
</feature>
<dbReference type="PANTHER" id="PTHR13078:SF56">
    <property type="entry name" value="PEROXISOMAL MULTIFUNCTIONAL ENZYME TYPE 2"/>
    <property type="match status" value="1"/>
</dbReference>
<reference evidence="3 4" key="1">
    <citation type="submission" date="2021-03" db="EMBL/GenBank/DDBJ databases">
        <title>Sneathiella sp. CAU 1612 isolated from Kang Won-do.</title>
        <authorList>
            <person name="Kim W."/>
        </authorList>
    </citation>
    <scope>NUCLEOTIDE SEQUENCE [LARGE SCALE GENOMIC DNA]</scope>
    <source>
        <strain evidence="3 4">CAU 1612</strain>
    </source>
</reference>
<dbReference type="InterPro" id="IPR002539">
    <property type="entry name" value="MaoC-like_dom"/>
</dbReference>
<dbReference type="EMBL" id="JAFLNC010000002">
    <property type="protein sequence ID" value="MBO0333167.1"/>
    <property type="molecule type" value="Genomic_DNA"/>
</dbReference>
<dbReference type="Pfam" id="PF22622">
    <property type="entry name" value="MFE-2_hydrat-2_N"/>
    <property type="match status" value="1"/>
</dbReference>
<name>A0ABS3F485_9PROT</name>
<dbReference type="Gene3D" id="3.10.129.10">
    <property type="entry name" value="Hotdog Thioesterase"/>
    <property type="match status" value="2"/>
</dbReference>
<sequence length="285" mass="31549">MIPQKVIDYSFPDTEVSYTERDVILYALGVNVGLDPMNERELKYLFEDGLQALPSYSMVLGHPGFWLRDPALEVDWVKLLHAEQFLSISRPLPAKGTVLASHKVLGITDKGEGRGAIVYYEKLLCDAKTKEELCRVTTGVFCRGDGGCGDYGETPDALASLPEQSPEISVSKTTDLRSALIYRLSGDYNPLHIMPDIARQAGYDRPILHGLCSMGIVGLILQETVGKSDPALFGGYACRFSRPVFPGDTLRVDIWPDDQGGRFRVVVEDRNEVVLDRGHFSLRAP</sequence>
<evidence type="ECO:0000313" key="3">
    <source>
        <dbReference type="EMBL" id="MBO0333167.1"/>
    </source>
</evidence>
<feature type="domain" description="Peroxisomal multifunctional enzyme type 2-like N-terminal" evidence="2">
    <location>
        <begin position="17"/>
        <end position="144"/>
    </location>
</feature>
<protein>
    <submittedName>
        <fullName evidence="3">MaoC family dehydratase N-terminal domain-containing protein</fullName>
    </submittedName>
</protein>
<evidence type="ECO:0000313" key="4">
    <source>
        <dbReference type="Proteomes" id="UP000664761"/>
    </source>
</evidence>
<keyword evidence="4" id="KW-1185">Reference proteome</keyword>
<dbReference type="Pfam" id="PF01575">
    <property type="entry name" value="MaoC_dehydratas"/>
    <property type="match status" value="1"/>
</dbReference>
<evidence type="ECO:0000259" key="1">
    <source>
        <dbReference type="Pfam" id="PF01575"/>
    </source>
</evidence>
<dbReference type="CDD" id="cd03448">
    <property type="entry name" value="HDE_HSD"/>
    <property type="match status" value="1"/>
</dbReference>
<accession>A0ABS3F485</accession>
<comment type="caution">
    <text evidence="3">The sequence shown here is derived from an EMBL/GenBank/DDBJ whole genome shotgun (WGS) entry which is preliminary data.</text>
</comment>
<proteinExistence type="predicted"/>
<organism evidence="3 4">
    <name type="scientific">Sneathiella sedimenti</name>
    <dbReference type="NCBI Taxonomy" id="2816034"/>
    <lineage>
        <taxon>Bacteria</taxon>
        <taxon>Pseudomonadati</taxon>
        <taxon>Pseudomonadota</taxon>
        <taxon>Alphaproteobacteria</taxon>
        <taxon>Sneathiellales</taxon>
        <taxon>Sneathiellaceae</taxon>
        <taxon>Sneathiella</taxon>
    </lineage>
</organism>
<dbReference type="SUPFAM" id="SSF54637">
    <property type="entry name" value="Thioesterase/thiol ester dehydrase-isomerase"/>
    <property type="match status" value="2"/>
</dbReference>
<evidence type="ECO:0000259" key="2">
    <source>
        <dbReference type="Pfam" id="PF22622"/>
    </source>
</evidence>
<dbReference type="Proteomes" id="UP000664761">
    <property type="component" value="Unassembled WGS sequence"/>
</dbReference>
<dbReference type="InterPro" id="IPR054357">
    <property type="entry name" value="MFE-2_N"/>
</dbReference>